<feature type="transmembrane region" description="Helical" evidence="1">
    <location>
        <begin position="7"/>
        <end position="26"/>
    </location>
</feature>
<dbReference type="AlphaFoldDB" id="A0A0V7ZID6"/>
<evidence type="ECO:0000313" key="4">
    <source>
        <dbReference type="Proteomes" id="UP000053372"/>
    </source>
</evidence>
<evidence type="ECO:0000313" key="3">
    <source>
        <dbReference type="EMBL" id="KST64398.1"/>
    </source>
</evidence>
<organism evidence="2 4">
    <name type="scientific">Mastigocoleus testarum BC008</name>
    <dbReference type="NCBI Taxonomy" id="371196"/>
    <lineage>
        <taxon>Bacteria</taxon>
        <taxon>Bacillati</taxon>
        <taxon>Cyanobacteriota</taxon>
        <taxon>Cyanophyceae</taxon>
        <taxon>Nostocales</taxon>
        <taxon>Hapalosiphonaceae</taxon>
        <taxon>Mastigocoleus</taxon>
    </lineage>
</organism>
<gene>
    <name evidence="2" type="ORF">BC008_17085</name>
    <name evidence="3" type="ORF">BC008_17370</name>
</gene>
<dbReference type="Gene3D" id="2.160.10.10">
    <property type="entry name" value="Hexapeptide repeat proteins"/>
    <property type="match status" value="1"/>
</dbReference>
<keyword evidence="4" id="KW-1185">Reference proteome</keyword>
<dbReference type="EMBL" id="LMTZ01000124">
    <property type="protein sequence ID" value="KST64345.1"/>
    <property type="molecule type" value="Genomic_DNA"/>
</dbReference>
<dbReference type="EMBL" id="LMTZ01000123">
    <property type="protein sequence ID" value="KST64398.1"/>
    <property type="molecule type" value="Genomic_DNA"/>
</dbReference>
<reference evidence="2 4" key="1">
    <citation type="journal article" date="2015" name="Genome Announc.">
        <title>Draft Genome of the Euendolithic (true boring) Cyanobacterium Mastigocoleus testarum strain BC008.</title>
        <authorList>
            <person name="Guida B.S."/>
            <person name="Garcia-Pichel F."/>
        </authorList>
    </citation>
    <scope>NUCLEOTIDE SEQUENCE [LARGE SCALE GENOMIC DNA]</scope>
    <source>
        <strain evidence="2 4">BC008</strain>
    </source>
</reference>
<keyword evidence="1" id="KW-1133">Transmembrane helix</keyword>
<evidence type="ECO:0000313" key="2">
    <source>
        <dbReference type="EMBL" id="KST64345.1"/>
    </source>
</evidence>
<dbReference type="SUPFAM" id="SSF51161">
    <property type="entry name" value="Trimeric LpxA-like enzymes"/>
    <property type="match status" value="1"/>
</dbReference>
<comment type="caution">
    <text evidence="2">The sequence shown here is derived from an EMBL/GenBank/DDBJ whole genome shotgun (WGS) entry which is preliminary data.</text>
</comment>
<feature type="transmembrane region" description="Helical" evidence="1">
    <location>
        <begin position="32"/>
        <end position="50"/>
    </location>
</feature>
<accession>A0A0V7ZID6</accession>
<sequence>MTLLSTILSFFPALVMFAALASFLWLCFSPGIFSIIALILSVYGFPLLTYKIHNYFYPLKEGISYLQGTEYSPWWGSHQIQNIYITFPALEAALRLIPGAFSLWLRLWGSKVGEGIYWTPKIEIADRGLLEIGDRVVFGHGCGILSHAIKPKKQNLLLYVKKVKIGNYAFIGAGSYLGPGVVIEDEEFVPVNSHVYPNKQFNTELI</sequence>
<evidence type="ECO:0000256" key="1">
    <source>
        <dbReference type="SAM" id="Phobius"/>
    </source>
</evidence>
<keyword evidence="1" id="KW-0812">Transmembrane</keyword>
<keyword evidence="1" id="KW-0472">Membrane</keyword>
<keyword evidence="2" id="KW-0808">Transferase</keyword>
<proteinExistence type="predicted"/>
<name>A0A0V7ZID6_9CYAN</name>
<dbReference type="GO" id="GO:0031470">
    <property type="term" value="C:carboxysome"/>
    <property type="evidence" value="ECO:0007669"/>
    <property type="project" value="UniProtKB-ARBA"/>
</dbReference>
<dbReference type="GO" id="GO:0016740">
    <property type="term" value="F:transferase activity"/>
    <property type="evidence" value="ECO:0007669"/>
    <property type="project" value="UniProtKB-KW"/>
</dbReference>
<dbReference type="RefSeq" id="WP_027847065.1">
    <property type="nucleotide sequence ID" value="NZ_LMTZ01000123.1"/>
</dbReference>
<protein>
    <submittedName>
        <fullName evidence="2">Acyl transferase</fullName>
    </submittedName>
</protein>
<dbReference type="OrthoDB" id="572366at2"/>
<dbReference type="InterPro" id="IPR011004">
    <property type="entry name" value="Trimer_LpxA-like_sf"/>
</dbReference>
<dbReference type="GO" id="GO:0043886">
    <property type="term" value="F:structural constituent of carboxysome shell"/>
    <property type="evidence" value="ECO:0007669"/>
    <property type="project" value="UniProtKB-ARBA"/>
</dbReference>
<dbReference type="Proteomes" id="UP000053372">
    <property type="component" value="Unassembled WGS sequence"/>
</dbReference>